<proteinExistence type="predicted"/>
<keyword evidence="1" id="KW-0547">Nucleotide-binding</keyword>
<keyword evidence="2" id="KW-0067">ATP-binding</keyword>
<dbReference type="PANTHER" id="PTHR27001:SF931">
    <property type="entry name" value="OS11G0664100 PROTEIN"/>
    <property type="match status" value="1"/>
</dbReference>
<evidence type="ECO:0000259" key="3">
    <source>
        <dbReference type="PROSITE" id="PS50011"/>
    </source>
</evidence>
<dbReference type="GO" id="GO:0005524">
    <property type="term" value="F:ATP binding"/>
    <property type="evidence" value="ECO:0007669"/>
    <property type="project" value="UniProtKB-KW"/>
</dbReference>
<dbReference type="HOGENOM" id="CLU_532794_0_0_2"/>
<dbReference type="PANTHER" id="PTHR27001">
    <property type="entry name" value="OS01G0253100 PROTEIN"/>
    <property type="match status" value="1"/>
</dbReference>
<dbReference type="Proteomes" id="UP000001304">
    <property type="component" value="Chromosome"/>
</dbReference>
<dbReference type="PROSITE" id="PS00107">
    <property type="entry name" value="PROTEIN_KINASE_ATP"/>
    <property type="match status" value="1"/>
</dbReference>
<feature type="domain" description="Protein kinase" evidence="3">
    <location>
        <begin position="246"/>
        <end position="511"/>
    </location>
</feature>
<gene>
    <name evidence="4" type="ordered locus">Igag_0812</name>
</gene>
<keyword evidence="4" id="KW-0808">Transferase</keyword>
<accession>E0STL9</accession>
<dbReference type="SMART" id="SM00220">
    <property type="entry name" value="S_TKc"/>
    <property type="match status" value="1"/>
</dbReference>
<reference evidence="4 5" key="1">
    <citation type="journal article" date="2010" name="Stand. Genomic Sci.">
        <title>Complete genome sequence of Ignisphaera aggregans type strain (AQ1.S1).</title>
        <authorList>
            <person name="Goker M."/>
            <person name="Held B."/>
            <person name="Lapidus A."/>
            <person name="Nolan M."/>
            <person name="Spring S."/>
            <person name="Yasawong M."/>
            <person name="Lucas S."/>
            <person name="Glavina Del Rio T."/>
            <person name="Tice H."/>
            <person name="Cheng J.F."/>
            <person name="Goodwin L."/>
            <person name="Tapia R."/>
            <person name="Pitluck S."/>
            <person name="Liolios K."/>
            <person name="Ivanova N."/>
            <person name="Mavromatis K."/>
            <person name="Mikhailova N."/>
            <person name="Pati A."/>
            <person name="Chen A."/>
            <person name="Palaniappan K."/>
            <person name="Brambilla E."/>
            <person name="Land M."/>
            <person name="Hauser L."/>
            <person name="Chang Y.J."/>
            <person name="Jeffries C.D."/>
            <person name="Brettin T."/>
            <person name="Detter J.C."/>
            <person name="Han C."/>
            <person name="Rohde M."/>
            <person name="Sikorski J."/>
            <person name="Woyke T."/>
            <person name="Bristow J."/>
            <person name="Eisen J.A."/>
            <person name="Markowitz V."/>
            <person name="Hugenholtz P."/>
            <person name="Kyrpides N.C."/>
            <person name="Klenk H.P."/>
        </authorList>
    </citation>
    <scope>NUCLEOTIDE SEQUENCE [LARGE SCALE GENOMIC DNA]</scope>
    <source>
        <strain evidence="5">DSM 17230 / JCM 13409 / AQ1.S1</strain>
    </source>
</reference>
<sequence length="511" mass="58150">MESVLGEIERVVEELKRVMVGGYGFVFAKKLLREARELCMRGDFLGCLEFVRRAVNGVEREKKVVSVLNELRKVIGDNVELKRFYDNIVNMLRAGDLDSAENMLKEFVDRVREWRKRRFMEILEAFEREVGEFERIFAGYGITSSNLVSARNLVNELKEYLARGLIEEAESIFSELRRILDVVRGEVGEAEKRFRERRFSISIADIEQLLANSVSGLLTGYSCVEGYKPRRVSLRRDIAPEGFEGEWECCLLGCGGWGCAYRCIGSNGESIVFKVPRGFESLIDYGSIPTVSRKLMERITEEANTIKALKHPNILRLYGVSSTAPLLIYEYADYGSLEWQIARGWKPSLREALLIAIQIGDAIRYIHSRGLVHGDIKAGNIFFVKGVAKLGDFSSLVKLLAKTSSHSRYTYTPGWCAPEQIYSDLMRKASERGLESRMDVYQLGNLLLYLLSGDTIDGEEAIKPGKIESYIKSIEQDALREILMEMLNPEPWNRISSEESVKRLLEVYSSL</sequence>
<dbReference type="SUPFAM" id="SSF56112">
    <property type="entry name" value="Protein kinase-like (PK-like)"/>
    <property type="match status" value="1"/>
</dbReference>
<dbReference type="BioCyc" id="IAGG583356:GHAH-801-MONOMER"/>
<dbReference type="PROSITE" id="PS50011">
    <property type="entry name" value="PROTEIN_KINASE_DOM"/>
    <property type="match status" value="1"/>
</dbReference>
<dbReference type="EMBL" id="CP002098">
    <property type="protein sequence ID" value="ADM27635.1"/>
    <property type="molecule type" value="Genomic_DNA"/>
</dbReference>
<dbReference type="InterPro" id="IPR017441">
    <property type="entry name" value="Protein_kinase_ATP_BS"/>
</dbReference>
<dbReference type="Gene3D" id="1.10.510.10">
    <property type="entry name" value="Transferase(Phosphotransferase) domain 1"/>
    <property type="match status" value="1"/>
</dbReference>
<dbReference type="InterPro" id="IPR000719">
    <property type="entry name" value="Prot_kinase_dom"/>
</dbReference>
<dbReference type="InterPro" id="IPR008271">
    <property type="entry name" value="Ser/Thr_kinase_AS"/>
</dbReference>
<dbReference type="GO" id="GO:0004674">
    <property type="term" value="F:protein serine/threonine kinase activity"/>
    <property type="evidence" value="ECO:0007669"/>
    <property type="project" value="UniProtKB-KW"/>
</dbReference>
<keyword evidence="5" id="KW-1185">Reference proteome</keyword>
<dbReference type="STRING" id="583356.Igag_0812"/>
<evidence type="ECO:0000313" key="5">
    <source>
        <dbReference type="Proteomes" id="UP000001304"/>
    </source>
</evidence>
<dbReference type="InterPro" id="IPR011009">
    <property type="entry name" value="Kinase-like_dom_sf"/>
</dbReference>
<dbReference type="AlphaFoldDB" id="E0STL9"/>
<dbReference type="Pfam" id="PF00069">
    <property type="entry name" value="Pkinase"/>
    <property type="match status" value="1"/>
</dbReference>
<dbReference type="Gene3D" id="3.30.200.20">
    <property type="entry name" value="Phosphorylase Kinase, domain 1"/>
    <property type="match status" value="1"/>
</dbReference>
<evidence type="ECO:0000313" key="4">
    <source>
        <dbReference type="EMBL" id="ADM27635.1"/>
    </source>
</evidence>
<name>E0STL9_IGNAA</name>
<dbReference type="KEGG" id="iag:Igag_0812"/>
<evidence type="ECO:0000256" key="1">
    <source>
        <dbReference type="ARBA" id="ARBA00022741"/>
    </source>
</evidence>
<protein>
    <submittedName>
        <fullName evidence="4">Serine/threonine protein kinase</fullName>
    </submittedName>
</protein>
<dbReference type="GO" id="GO:0005886">
    <property type="term" value="C:plasma membrane"/>
    <property type="evidence" value="ECO:0007669"/>
    <property type="project" value="TreeGrafter"/>
</dbReference>
<keyword evidence="4" id="KW-0723">Serine/threonine-protein kinase</keyword>
<organism evidence="4 5">
    <name type="scientific">Ignisphaera aggregans (strain DSM 17230 / JCM 13409 / AQ1.S1)</name>
    <dbReference type="NCBI Taxonomy" id="583356"/>
    <lineage>
        <taxon>Archaea</taxon>
        <taxon>Thermoproteota</taxon>
        <taxon>Thermoprotei</taxon>
        <taxon>Desulfurococcales</taxon>
        <taxon>Desulfurococcaceae</taxon>
        <taxon>Ignisphaera</taxon>
    </lineage>
</organism>
<dbReference type="PROSITE" id="PS00108">
    <property type="entry name" value="PROTEIN_KINASE_ST"/>
    <property type="match status" value="1"/>
</dbReference>
<evidence type="ECO:0000256" key="2">
    <source>
        <dbReference type="ARBA" id="ARBA00022840"/>
    </source>
</evidence>
<keyword evidence="4" id="KW-0418">Kinase</keyword>